<name>A0A1I4YTI6_9FLAO</name>
<evidence type="ECO:0000313" key="2">
    <source>
        <dbReference type="EMBL" id="SFN41321.1"/>
    </source>
</evidence>
<evidence type="ECO:0008006" key="4">
    <source>
        <dbReference type="Google" id="ProtNLM"/>
    </source>
</evidence>
<organism evidence="2 3">
    <name type="scientific">Bizionia echini</name>
    <dbReference type="NCBI Taxonomy" id="649333"/>
    <lineage>
        <taxon>Bacteria</taxon>
        <taxon>Pseudomonadati</taxon>
        <taxon>Bacteroidota</taxon>
        <taxon>Flavobacteriia</taxon>
        <taxon>Flavobacteriales</taxon>
        <taxon>Flavobacteriaceae</taxon>
        <taxon>Bizionia</taxon>
    </lineage>
</organism>
<dbReference type="AlphaFoldDB" id="A0A1I4YTI6"/>
<accession>A0A1I4YTI6</accession>
<dbReference type="EMBL" id="FOVN01000001">
    <property type="protein sequence ID" value="SFN41321.1"/>
    <property type="molecule type" value="Genomic_DNA"/>
</dbReference>
<reference evidence="3" key="1">
    <citation type="submission" date="2016-10" db="EMBL/GenBank/DDBJ databases">
        <authorList>
            <person name="Varghese N."/>
            <person name="Submissions S."/>
        </authorList>
    </citation>
    <scope>NUCLEOTIDE SEQUENCE [LARGE SCALE GENOMIC DNA]</scope>
    <source>
        <strain evidence="3">DSM 23925</strain>
    </source>
</reference>
<keyword evidence="3" id="KW-1185">Reference proteome</keyword>
<sequence length="169" mass="18475">MDILLVVLGFIFMLIGIVGSFLPVLPGPPLSWIGLLLLYLTQAIPNDWWFLGITLIVALLVFVLDYIIPAMGTKRFGGSKKGVIGTTLGLIVAIVFPVFGPIGIIIWPFIGAFIGEMIHKADSKIAVKAAFGSFLGFVAGTFIKFVVAVIYLGFFLWTVWDYKSELFSI</sequence>
<keyword evidence="1" id="KW-1133">Transmembrane helix</keyword>
<dbReference type="PANTHER" id="PTHR39165:SF1">
    <property type="entry name" value="DUF456 DOMAIN-CONTAINING PROTEIN"/>
    <property type="match status" value="1"/>
</dbReference>
<proteinExistence type="predicted"/>
<feature type="transmembrane region" description="Helical" evidence="1">
    <location>
        <begin position="7"/>
        <end position="28"/>
    </location>
</feature>
<feature type="transmembrane region" description="Helical" evidence="1">
    <location>
        <begin position="48"/>
        <end position="68"/>
    </location>
</feature>
<evidence type="ECO:0000313" key="3">
    <source>
        <dbReference type="Proteomes" id="UP000198705"/>
    </source>
</evidence>
<evidence type="ECO:0000256" key="1">
    <source>
        <dbReference type="SAM" id="Phobius"/>
    </source>
</evidence>
<protein>
    <recommendedName>
        <fullName evidence="4">DUF456 domain-containing protein</fullName>
    </recommendedName>
</protein>
<dbReference type="STRING" id="649333.SAMN04487989_101278"/>
<dbReference type="Pfam" id="PF04306">
    <property type="entry name" value="DUF456"/>
    <property type="match status" value="1"/>
</dbReference>
<dbReference type="RefSeq" id="WP_092205859.1">
    <property type="nucleotide sequence ID" value="NZ_FOVN01000001.1"/>
</dbReference>
<feature type="transmembrane region" description="Helical" evidence="1">
    <location>
        <begin position="134"/>
        <end position="160"/>
    </location>
</feature>
<dbReference type="OrthoDB" id="9808460at2"/>
<keyword evidence="1" id="KW-0472">Membrane</keyword>
<feature type="transmembrane region" description="Helical" evidence="1">
    <location>
        <begin position="88"/>
        <end position="114"/>
    </location>
</feature>
<dbReference type="InterPro" id="IPR007403">
    <property type="entry name" value="DUF456"/>
</dbReference>
<dbReference type="Proteomes" id="UP000198705">
    <property type="component" value="Unassembled WGS sequence"/>
</dbReference>
<dbReference type="PANTHER" id="PTHR39165">
    <property type="entry name" value="IG HYPOTHETICAL 17883"/>
    <property type="match status" value="1"/>
</dbReference>
<gene>
    <name evidence="2" type="ORF">SAMN04487989_101278</name>
</gene>
<keyword evidence="1" id="KW-0812">Transmembrane</keyword>